<feature type="domain" description="Ferrous iron transporter FeoA-like" evidence="2">
    <location>
        <begin position="1"/>
        <end position="69"/>
    </location>
</feature>
<evidence type="ECO:0000256" key="1">
    <source>
        <dbReference type="ARBA" id="ARBA00023004"/>
    </source>
</evidence>
<dbReference type="InterPro" id="IPR008988">
    <property type="entry name" value="Transcriptional_repressor_C"/>
</dbReference>
<dbReference type="EMBL" id="QZAB01000208">
    <property type="protein sequence ID" value="RQD88208.1"/>
    <property type="molecule type" value="Genomic_DNA"/>
</dbReference>
<gene>
    <name evidence="3" type="ORF">D5R95_03050</name>
</gene>
<evidence type="ECO:0000313" key="3">
    <source>
        <dbReference type="EMBL" id="RQD88208.1"/>
    </source>
</evidence>
<evidence type="ECO:0000313" key="4">
    <source>
        <dbReference type="Proteomes" id="UP000284763"/>
    </source>
</evidence>
<keyword evidence="1" id="KW-0408">Iron</keyword>
<dbReference type="Gene3D" id="2.30.30.90">
    <property type="match status" value="1"/>
</dbReference>
<protein>
    <submittedName>
        <fullName evidence="3">Ferrous iron transport protein A</fullName>
    </submittedName>
</protein>
<dbReference type="SUPFAM" id="SSF50037">
    <property type="entry name" value="C-terminal domain of transcriptional repressors"/>
    <property type="match status" value="1"/>
</dbReference>
<evidence type="ECO:0000259" key="2">
    <source>
        <dbReference type="SMART" id="SM00899"/>
    </source>
</evidence>
<accession>A0A424Z2G9</accession>
<dbReference type="SMART" id="SM00899">
    <property type="entry name" value="FeoA"/>
    <property type="match status" value="1"/>
</dbReference>
<dbReference type="Proteomes" id="UP000284763">
    <property type="component" value="Unassembled WGS sequence"/>
</dbReference>
<dbReference type="GO" id="GO:0046914">
    <property type="term" value="F:transition metal ion binding"/>
    <property type="evidence" value="ECO:0007669"/>
    <property type="project" value="InterPro"/>
</dbReference>
<dbReference type="Pfam" id="PF04023">
    <property type="entry name" value="FeoA"/>
    <property type="match status" value="1"/>
</dbReference>
<organism evidence="3 4">
    <name type="scientific">Methanosalsum natronophilum</name>
    <dbReference type="NCBI Taxonomy" id="768733"/>
    <lineage>
        <taxon>Archaea</taxon>
        <taxon>Methanobacteriati</taxon>
        <taxon>Methanobacteriota</taxon>
        <taxon>Stenosarchaea group</taxon>
        <taxon>Methanomicrobia</taxon>
        <taxon>Methanosarcinales</taxon>
        <taxon>Methanosarcinaceae</taxon>
        <taxon>Methanosalsum</taxon>
    </lineage>
</organism>
<dbReference type="AlphaFoldDB" id="A0A424Z2G9"/>
<sequence>MDLANYRKGKPCIIEHMPKNNLLNSMGIREGSRVSIKSRQLFGGPLVIQYGSRCLAIDKKIAEKIKIKEV</sequence>
<dbReference type="RefSeq" id="WP_259135490.1">
    <property type="nucleotide sequence ID" value="NZ_JANUCS010000016.1"/>
</dbReference>
<reference evidence="3 4" key="1">
    <citation type="submission" date="2018-08" db="EMBL/GenBank/DDBJ databases">
        <title>The metabolism and importance of syntrophic acetate oxidation coupled to methane or sulfide production in haloalkaline environments.</title>
        <authorList>
            <person name="Timmers P.H.A."/>
            <person name="Vavourakis C.D."/>
            <person name="Sorokin D.Y."/>
            <person name="Sinninghe Damste J.S."/>
            <person name="Muyzer G."/>
            <person name="Stams A.J.M."/>
            <person name="Plugge C.M."/>
        </authorList>
    </citation>
    <scope>NUCLEOTIDE SEQUENCE [LARGE SCALE GENOMIC DNA]</scope>
    <source>
        <strain evidence="3">MSAO_Arc3</strain>
    </source>
</reference>
<comment type="caution">
    <text evidence="3">The sequence shown here is derived from an EMBL/GenBank/DDBJ whole genome shotgun (WGS) entry which is preliminary data.</text>
</comment>
<proteinExistence type="predicted"/>
<dbReference type="InterPro" id="IPR007167">
    <property type="entry name" value="Fe-transptr_FeoA-like"/>
</dbReference>
<dbReference type="InterPro" id="IPR038157">
    <property type="entry name" value="FeoA_core_dom"/>
</dbReference>
<name>A0A424Z2G9_9EURY</name>